<keyword evidence="9" id="KW-0676">Redox-active center</keyword>
<evidence type="ECO:0000256" key="3">
    <source>
        <dbReference type="ARBA" id="ARBA00022692"/>
    </source>
</evidence>
<dbReference type="OrthoDB" id="343052at2759"/>
<feature type="transmembrane region" description="Helical" evidence="10">
    <location>
        <begin position="207"/>
        <end position="224"/>
    </location>
</feature>
<keyword evidence="3 10" id="KW-0812">Transmembrane</keyword>
<dbReference type="Gene3D" id="1.20.1440.130">
    <property type="entry name" value="VKOR domain"/>
    <property type="match status" value="1"/>
</dbReference>
<evidence type="ECO:0000313" key="13">
    <source>
        <dbReference type="EMBL" id="GMH78352.1"/>
    </source>
</evidence>
<keyword evidence="6" id="KW-0560">Oxidoreductase</keyword>
<evidence type="ECO:0000256" key="7">
    <source>
        <dbReference type="ARBA" id="ARBA00023136"/>
    </source>
</evidence>
<comment type="subcellular location">
    <subcellularLocation>
        <location evidence="1">Membrane</location>
        <topology evidence="1">Multi-pass membrane protein</topology>
    </subcellularLocation>
</comment>
<name>A0A9W7AZJ0_9STRA</name>
<feature type="transmembrane region" description="Helical" evidence="10">
    <location>
        <begin position="115"/>
        <end position="135"/>
    </location>
</feature>
<keyword evidence="8" id="KW-1015">Disulfide bond</keyword>
<feature type="transmembrane region" description="Helical" evidence="10">
    <location>
        <begin position="147"/>
        <end position="171"/>
    </location>
</feature>
<protein>
    <recommendedName>
        <fullName evidence="12">Vitamin K epoxide reductase domain-containing protein</fullName>
    </recommendedName>
</protein>
<dbReference type="InterPro" id="IPR012932">
    <property type="entry name" value="VKOR"/>
</dbReference>
<keyword evidence="4" id="KW-0874">Quinone</keyword>
<evidence type="ECO:0000256" key="1">
    <source>
        <dbReference type="ARBA" id="ARBA00004141"/>
    </source>
</evidence>
<dbReference type="EMBL" id="BRXY01000220">
    <property type="protein sequence ID" value="GMH78352.1"/>
    <property type="molecule type" value="Genomic_DNA"/>
</dbReference>
<accession>A0A9W7AZJ0</accession>
<dbReference type="Pfam" id="PF07884">
    <property type="entry name" value="VKOR"/>
    <property type="match status" value="1"/>
</dbReference>
<dbReference type="PANTHER" id="PTHR34573">
    <property type="entry name" value="VKC DOMAIN-CONTAINING PROTEIN"/>
    <property type="match status" value="1"/>
</dbReference>
<evidence type="ECO:0000256" key="2">
    <source>
        <dbReference type="ARBA" id="ARBA00006214"/>
    </source>
</evidence>
<dbReference type="InterPro" id="IPR036249">
    <property type="entry name" value="Thioredoxin-like_sf"/>
</dbReference>
<feature type="chain" id="PRO_5040920985" description="Vitamin K epoxide reductase domain-containing protein" evidence="11">
    <location>
        <begin position="26"/>
        <end position="368"/>
    </location>
</feature>
<sequence length="368" mass="40894">MKSTFRIIVSFLCTLLLLHSQTTQSFHIHLPRSQVKLSLSSEPNNNNNNSNNILPPPPIAVPIFSTIGALDTLYLTLQKSVPQSSAIQSISKLCPPSLHDCASTVLSSPFSSLSLGPISVPLSFFGLVTYLFVIYQTSFSPYAKNQTLLKITFQTLTLISLSLASLLIFYFRTPCTFCIISILSSLLSSYYGLTWLSENNKNIKRTLPTSFLTFFLSGILIFATESPTPSSAFPYLPSLSTATTTTTPSTSSTLYSPPKITETTSKESMKLLKRLKNLNAKFYGAYWCSHCFEQKQMLGDKFYEYVDYTECASDGVGWTKDGCLVDGKKLKGYPTWVIGGEKIEGERYFDELMEIVENLENGRPAETD</sequence>
<feature type="signal peptide" evidence="11">
    <location>
        <begin position="1"/>
        <end position="25"/>
    </location>
</feature>
<keyword evidence="7 10" id="KW-0472">Membrane</keyword>
<evidence type="ECO:0000256" key="6">
    <source>
        <dbReference type="ARBA" id="ARBA00023002"/>
    </source>
</evidence>
<dbReference type="GO" id="GO:0048038">
    <property type="term" value="F:quinone binding"/>
    <property type="evidence" value="ECO:0007669"/>
    <property type="project" value="UniProtKB-KW"/>
</dbReference>
<dbReference type="GO" id="GO:0016491">
    <property type="term" value="F:oxidoreductase activity"/>
    <property type="evidence" value="ECO:0007669"/>
    <property type="project" value="UniProtKB-KW"/>
</dbReference>
<dbReference type="Proteomes" id="UP001165085">
    <property type="component" value="Unassembled WGS sequence"/>
</dbReference>
<dbReference type="AlphaFoldDB" id="A0A9W7AZJ0"/>
<evidence type="ECO:0000256" key="4">
    <source>
        <dbReference type="ARBA" id="ARBA00022719"/>
    </source>
</evidence>
<evidence type="ECO:0000256" key="9">
    <source>
        <dbReference type="ARBA" id="ARBA00023284"/>
    </source>
</evidence>
<dbReference type="SUPFAM" id="SSF52833">
    <property type="entry name" value="Thioredoxin-like"/>
    <property type="match status" value="1"/>
</dbReference>
<evidence type="ECO:0000256" key="10">
    <source>
        <dbReference type="SAM" id="Phobius"/>
    </source>
</evidence>
<evidence type="ECO:0000256" key="8">
    <source>
        <dbReference type="ARBA" id="ARBA00023157"/>
    </source>
</evidence>
<keyword evidence="5 10" id="KW-1133">Transmembrane helix</keyword>
<evidence type="ECO:0000313" key="14">
    <source>
        <dbReference type="Proteomes" id="UP001165085"/>
    </source>
</evidence>
<dbReference type="InterPro" id="IPR038354">
    <property type="entry name" value="VKOR_sf"/>
</dbReference>
<feature type="transmembrane region" description="Helical" evidence="10">
    <location>
        <begin position="177"/>
        <end position="195"/>
    </location>
</feature>
<comment type="similarity">
    <text evidence="2">Belongs to the VKOR family.</text>
</comment>
<organism evidence="13 14">
    <name type="scientific">Triparma strigata</name>
    <dbReference type="NCBI Taxonomy" id="1606541"/>
    <lineage>
        <taxon>Eukaryota</taxon>
        <taxon>Sar</taxon>
        <taxon>Stramenopiles</taxon>
        <taxon>Ochrophyta</taxon>
        <taxon>Bolidophyceae</taxon>
        <taxon>Parmales</taxon>
        <taxon>Triparmaceae</taxon>
        <taxon>Triparma</taxon>
    </lineage>
</organism>
<dbReference type="GO" id="GO:0016020">
    <property type="term" value="C:membrane"/>
    <property type="evidence" value="ECO:0007669"/>
    <property type="project" value="UniProtKB-SubCell"/>
</dbReference>
<comment type="caution">
    <text evidence="13">The sequence shown here is derived from an EMBL/GenBank/DDBJ whole genome shotgun (WGS) entry which is preliminary data.</text>
</comment>
<feature type="domain" description="Vitamin K epoxide reductase" evidence="12">
    <location>
        <begin position="54"/>
        <end position="196"/>
    </location>
</feature>
<dbReference type="Gene3D" id="3.40.30.10">
    <property type="entry name" value="Glutaredoxin"/>
    <property type="match status" value="1"/>
</dbReference>
<keyword evidence="14" id="KW-1185">Reference proteome</keyword>
<evidence type="ECO:0000256" key="5">
    <source>
        <dbReference type="ARBA" id="ARBA00022989"/>
    </source>
</evidence>
<proteinExistence type="inferred from homology"/>
<dbReference type="SMART" id="SM00756">
    <property type="entry name" value="VKc"/>
    <property type="match status" value="1"/>
</dbReference>
<gene>
    <name evidence="13" type="ORF">TrST_g3546</name>
</gene>
<evidence type="ECO:0000256" key="11">
    <source>
        <dbReference type="SAM" id="SignalP"/>
    </source>
</evidence>
<keyword evidence="11" id="KW-0732">Signal</keyword>
<evidence type="ECO:0000259" key="12">
    <source>
        <dbReference type="SMART" id="SM00756"/>
    </source>
</evidence>
<dbReference type="PANTHER" id="PTHR34573:SF1">
    <property type="entry name" value="VITAMIN K EPOXIDE REDUCTASE DOMAIN-CONTAINING PROTEIN"/>
    <property type="match status" value="1"/>
</dbReference>
<reference evidence="14" key="1">
    <citation type="journal article" date="2023" name="Commun. Biol.">
        <title>Genome analysis of Parmales, the sister group of diatoms, reveals the evolutionary specialization of diatoms from phago-mixotrophs to photoautotrophs.</title>
        <authorList>
            <person name="Ban H."/>
            <person name="Sato S."/>
            <person name="Yoshikawa S."/>
            <person name="Yamada K."/>
            <person name="Nakamura Y."/>
            <person name="Ichinomiya M."/>
            <person name="Sato N."/>
            <person name="Blanc-Mathieu R."/>
            <person name="Endo H."/>
            <person name="Kuwata A."/>
            <person name="Ogata H."/>
        </authorList>
    </citation>
    <scope>NUCLEOTIDE SEQUENCE [LARGE SCALE GENOMIC DNA]</scope>
    <source>
        <strain evidence="14">NIES 3701</strain>
    </source>
</reference>